<organism evidence="2 3">
    <name type="scientific">Leucosporidium creatinivorum</name>
    <dbReference type="NCBI Taxonomy" id="106004"/>
    <lineage>
        <taxon>Eukaryota</taxon>
        <taxon>Fungi</taxon>
        <taxon>Dikarya</taxon>
        <taxon>Basidiomycota</taxon>
        <taxon>Pucciniomycotina</taxon>
        <taxon>Microbotryomycetes</taxon>
        <taxon>Leucosporidiales</taxon>
        <taxon>Leucosporidium</taxon>
    </lineage>
</organism>
<reference evidence="2 3" key="1">
    <citation type="submission" date="2016-07" db="EMBL/GenBank/DDBJ databases">
        <title>Pervasive Adenine N6-methylation of Active Genes in Fungi.</title>
        <authorList>
            <consortium name="DOE Joint Genome Institute"/>
            <person name="Mondo S.J."/>
            <person name="Dannebaum R.O."/>
            <person name="Kuo R.C."/>
            <person name="Labutti K."/>
            <person name="Haridas S."/>
            <person name="Kuo A."/>
            <person name="Salamov A."/>
            <person name="Ahrendt S.R."/>
            <person name="Lipzen A."/>
            <person name="Sullivan W."/>
            <person name="Andreopoulos W.B."/>
            <person name="Clum A."/>
            <person name="Lindquist E."/>
            <person name="Daum C."/>
            <person name="Ramamoorthy G.K."/>
            <person name="Gryganskyi A."/>
            <person name="Culley D."/>
            <person name="Magnuson J.K."/>
            <person name="James T.Y."/>
            <person name="O'Malley M.A."/>
            <person name="Stajich J.E."/>
            <person name="Spatafora J.W."/>
            <person name="Visel A."/>
            <person name="Grigoriev I.V."/>
        </authorList>
    </citation>
    <scope>NUCLEOTIDE SEQUENCE [LARGE SCALE GENOMIC DNA]</scope>
    <source>
        <strain evidence="2 3">62-1032</strain>
    </source>
</reference>
<name>A0A1Y2FY51_9BASI</name>
<sequence length="135" mass="14240">MSAPLPNANSLSNQPGGIAQQQPSGSALANDFQQTYGEGQQGPTGEQQGGHYNRITKRWEADGEHVVSSKQNGSTFPEEVGEQIKKPSFKEQVMGNAKKFAGKTFGKDHEVAVGEALLQGQGKDNAVAAGQSAKQ</sequence>
<keyword evidence="3" id="KW-1185">Reference proteome</keyword>
<gene>
    <name evidence="2" type="ORF">BCR35DRAFT_302033</name>
</gene>
<feature type="compositionally biased region" description="Low complexity" evidence="1">
    <location>
        <begin position="33"/>
        <end position="50"/>
    </location>
</feature>
<evidence type="ECO:0000313" key="3">
    <source>
        <dbReference type="Proteomes" id="UP000193467"/>
    </source>
</evidence>
<evidence type="ECO:0000256" key="1">
    <source>
        <dbReference type="SAM" id="MobiDB-lite"/>
    </source>
</evidence>
<dbReference type="OrthoDB" id="3361009at2759"/>
<feature type="region of interest" description="Disordered" evidence="1">
    <location>
        <begin position="1"/>
        <end position="54"/>
    </location>
</feature>
<dbReference type="InParanoid" id="A0A1Y2FY51"/>
<comment type="caution">
    <text evidence="2">The sequence shown here is derived from an EMBL/GenBank/DDBJ whole genome shotgun (WGS) entry which is preliminary data.</text>
</comment>
<dbReference type="AlphaFoldDB" id="A0A1Y2FY51"/>
<protein>
    <submittedName>
        <fullName evidence="2">Uncharacterized protein</fullName>
    </submittedName>
</protein>
<dbReference type="EMBL" id="MCGR01000012">
    <property type="protein sequence ID" value="ORY88116.1"/>
    <property type="molecule type" value="Genomic_DNA"/>
</dbReference>
<dbReference type="Proteomes" id="UP000193467">
    <property type="component" value="Unassembled WGS sequence"/>
</dbReference>
<evidence type="ECO:0000313" key="2">
    <source>
        <dbReference type="EMBL" id="ORY88116.1"/>
    </source>
</evidence>
<proteinExistence type="predicted"/>
<feature type="compositionally biased region" description="Polar residues" evidence="1">
    <location>
        <begin position="7"/>
        <end position="27"/>
    </location>
</feature>
<accession>A0A1Y2FY51</accession>